<dbReference type="AlphaFoldDB" id="A0A7W3U4T5"/>
<organism evidence="1 2">
    <name type="scientific">Marilutibacter penaei</name>
    <dbReference type="NCBI Taxonomy" id="2759900"/>
    <lineage>
        <taxon>Bacteria</taxon>
        <taxon>Pseudomonadati</taxon>
        <taxon>Pseudomonadota</taxon>
        <taxon>Gammaproteobacteria</taxon>
        <taxon>Lysobacterales</taxon>
        <taxon>Lysobacteraceae</taxon>
        <taxon>Marilutibacter</taxon>
    </lineage>
</organism>
<proteinExistence type="predicted"/>
<protein>
    <submittedName>
        <fullName evidence="1">Phytoene/squalene synthase family protein</fullName>
    </submittedName>
</protein>
<evidence type="ECO:0000313" key="2">
    <source>
        <dbReference type="Proteomes" id="UP000552587"/>
    </source>
</evidence>
<dbReference type="InterPro" id="IPR008949">
    <property type="entry name" value="Isoprenoid_synthase_dom_sf"/>
</dbReference>
<name>A0A7W3U4T5_9GAMM</name>
<dbReference type="SUPFAM" id="SSF48576">
    <property type="entry name" value="Terpenoid synthases"/>
    <property type="match status" value="1"/>
</dbReference>
<dbReference type="RefSeq" id="WP_182669745.1">
    <property type="nucleotide sequence ID" value="NZ_JACHTE010000007.1"/>
</dbReference>
<dbReference type="EMBL" id="JACHTE010000007">
    <property type="protein sequence ID" value="MBB1088961.1"/>
    <property type="molecule type" value="Genomic_DNA"/>
</dbReference>
<evidence type="ECO:0000313" key="1">
    <source>
        <dbReference type="EMBL" id="MBB1088961.1"/>
    </source>
</evidence>
<reference evidence="1 2" key="1">
    <citation type="submission" date="2020-07" db="EMBL/GenBank/DDBJ databases">
        <authorList>
            <person name="Xu S."/>
            <person name="Li A."/>
        </authorList>
    </citation>
    <scope>NUCLEOTIDE SEQUENCE [LARGE SCALE GENOMIC DNA]</scope>
    <source>
        <strain evidence="1 2">SG-8</strain>
    </source>
</reference>
<keyword evidence="2" id="KW-1185">Reference proteome</keyword>
<sequence>MSEPQPFDTAQAELDSFLAKWRARWPEWAVVEIFVPAGQRAVALAWAALLQELTEAAWGGQDARPGEAKLAWWAEELQGWSAGRRRHPLGRALQREAAPWNALALQLPVLRAARERPADTADAYARLAPFTAAAAAIEAALFSAGAPDPAAPDAIGATLLHARFFHADDAHVPRAVLVRAGEGEPLRIWAHQLRLRWPTGRPTGIPRRLWSRLARARLRRGDPARPLSPWVALWVGWRAARGARRN</sequence>
<dbReference type="Proteomes" id="UP000552587">
    <property type="component" value="Unassembled WGS sequence"/>
</dbReference>
<comment type="caution">
    <text evidence="1">The sequence shown here is derived from an EMBL/GenBank/DDBJ whole genome shotgun (WGS) entry which is preliminary data.</text>
</comment>
<gene>
    <name evidence="1" type="ORF">H4F99_10710</name>
</gene>
<accession>A0A7W3U4T5</accession>